<accession>A0A1J5QC64</accession>
<evidence type="ECO:0000313" key="1">
    <source>
        <dbReference type="EMBL" id="OIQ81246.1"/>
    </source>
</evidence>
<organism evidence="1">
    <name type="scientific">mine drainage metagenome</name>
    <dbReference type="NCBI Taxonomy" id="410659"/>
    <lineage>
        <taxon>unclassified sequences</taxon>
        <taxon>metagenomes</taxon>
        <taxon>ecological metagenomes</taxon>
    </lineage>
</organism>
<protein>
    <submittedName>
        <fullName evidence="1">Uncharacterized protein</fullName>
    </submittedName>
</protein>
<comment type="caution">
    <text evidence="1">The sequence shown here is derived from an EMBL/GenBank/DDBJ whole genome shotgun (WGS) entry which is preliminary data.</text>
</comment>
<name>A0A1J5QC64_9ZZZZ</name>
<dbReference type="AlphaFoldDB" id="A0A1J5QC64"/>
<dbReference type="EMBL" id="MLJW01000950">
    <property type="protein sequence ID" value="OIQ81246.1"/>
    <property type="molecule type" value="Genomic_DNA"/>
</dbReference>
<gene>
    <name evidence="1" type="ORF">GALL_369940</name>
</gene>
<reference evidence="1" key="1">
    <citation type="submission" date="2016-10" db="EMBL/GenBank/DDBJ databases">
        <title>Sequence of Gallionella enrichment culture.</title>
        <authorList>
            <person name="Poehlein A."/>
            <person name="Muehling M."/>
            <person name="Daniel R."/>
        </authorList>
    </citation>
    <scope>NUCLEOTIDE SEQUENCE</scope>
</reference>
<proteinExistence type="predicted"/>
<sequence>MIPSNGELTNFAVNPRSWAIALPRSTSMPWTVVPSVPINSFGAYEASAAMVMVPSALIDAGTSEASEAAVLVAEGVAAERAALLDEEELPQALRSRAPARTTPVPAEIRRQPPGARLSLFTLFKDFLHLIEVGFANSESYPQNSLVPLFPNDLQHFEIDRDKTEKLHRKARPCSQCLRGRKWSASDAAVCVVHGNPLL</sequence>